<gene>
    <name evidence="1" type="ORF">NQ176_g10736</name>
</gene>
<proteinExistence type="predicted"/>
<accession>A0ACC1MEX8</accession>
<evidence type="ECO:0000313" key="1">
    <source>
        <dbReference type="EMBL" id="KAJ2965191.1"/>
    </source>
</evidence>
<dbReference type="EMBL" id="JANJQO010003094">
    <property type="protein sequence ID" value="KAJ2965191.1"/>
    <property type="molecule type" value="Genomic_DNA"/>
</dbReference>
<reference evidence="1" key="1">
    <citation type="submission" date="2022-08" db="EMBL/GenBank/DDBJ databases">
        <title>Genome Sequence of Lecanicillium fungicola.</title>
        <authorList>
            <person name="Buettner E."/>
        </authorList>
    </citation>
    <scope>NUCLEOTIDE SEQUENCE</scope>
    <source>
        <strain evidence="1">Babe33</strain>
    </source>
</reference>
<comment type="caution">
    <text evidence="1">The sequence shown here is derived from an EMBL/GenBank/DDBJ whole genome shotgun (WGS) entry which is preliminary data.</text>
</comment>
<name>A0ACC1MEX8_9HYPO</name>
<keyword evidence="2" id="KW-1185">Reference proteome</keyword>
<evidence type="ECO:0000313" key="2">
    <source>
        <dbReference type="Proteomes" id="UP001143910"/>
    </source>
</evidence>
<dbReference type="Proteomes" id="UP001143910">
    <property type="component" value="Unassembled WGS sequence"/>
</dbReference>
<protein>
    <submittedName>
        <fullName evidence="1">Uncharacterized protein</fullName>
    </submittedName>
</protein>
<sequence length="129" mass="14386">MAIADLEVDKLANFATVSEGISYGVSSPYEHINPANMATNHHHPHHPQQQQHHTPYSMPYHDCSYQSNSAWPSQYPRDATTSAGMSSSFLATVSNPHAFPVLTPPDDYMQFEAYAGVQAGGSDFWQYRR</sequence>
<organism evidence="1 2">
    <name type="scientific">Zarea fungicola</name>
    <dbReference type="NCBI Taxonomy" id="93591"/>
    <lineage>
        <taxon>Eukaryota</taxon>
        <taxon>Fungi</taxon>
        <taxon>Dikarya</taxon>
        <taxon>Ascomycota</taxon>
        <taxon>Pezizomycotina</taxon>
        <taxon>Sordariomycetes</taxon>
        <taxon>Hypocreomycetidae</taxon>
        <taxon>Hypocreales</taxon>
        <taxon>Cordycipitaceae</taxon>
        <taxon>Zarea</taxon>
    </lineage>
</organism>